<gene>
    <name evidence="1" type="ORF">Stau2_79</name>
</gene>
<protein>
    <submittedName>
        <fullName evidence="1">Thioredoxin-like protein</fullName>
    </submittedName>
</protein>
<dbReference type="Gene3D" id="3.40.30.10">
    <property type="entry name" value="Glutaredoxin"/>
    <property type="match status" value="1"/>
</dbReference>
<dbReference type="GeneID" id="28802292"/>
<dbReference type="InterPro" id="IPR036249">
    <property type="entry name" value="Thioredoxin-like_sf"/>
</dbReference>
<dbReference type="KEGG" id="vg:28802292"/>
<dbReference type="InterPro" id="IPR046698">
    <property type="entry name" value="PedC-like"/>
</dbReference>
<proteinExistence type="predicted"/>
<dbReference type="Proteomes" id="UP000207597">
    <property type="component" value="Segment"/>
</dbReference>
<dbReference type="RefSeq" id="YP_009275836.1">
    <property type="nucleotide sequence ID" value="NC_030933.1"/>
</dbReference>
<dbReference type="CDD" id="cd02947">
    <property type="entry name" value="TRX_family"/>
    <property type="match status" value="1"/>
</dbReference>
<reference evidence="1 2" key="1">
    <citation type="journal article" date="2016" name="Virus Genes">
        <title>Genomic analysis of Staphylococcus phage Stau2 isolated from medical specimen.</title>
        <authorList>
            <person name="Hsieh S.E."/>
            <person name="Tseng Y.H."/>
            <person name="Lo H.H."/>
            <person name="Chen S.T."/>
            <person name="Wu C.N."/>
        </authorList>
    </citation>
    <scope>NUCLEOTIDE SEQUENCE [LARGE SCALE GENOMIC DNA]</scope>
</reference>
<dbReference type="EMBL" id="KP881332">
    <property type="protein sequence ID" value="AKA61330.1"/>
    <property type="molecule type" value="Genomic_DNA"/>
</dbReference>
<dbReference type="SUPFAM" id="SSF52833">
    <property type="entry name" value="Thioredoxin-like"/>
    <property type="match status" value="1"/>
</dbReference>
<dbReference type="Pfam" id="PF20207">
    <property type="entry name" value="DUF6568"/>
    <property type="match status" value="1"/>
</dbReference>
<sequence length="110" mass="12573">MIQKMEKVNSLLELNTTIRQKQDVIVMVTQDECAKCEILKSVIPLFEAEGDITKPVYVINLDDKDVDREKAVKLFDIMSTPVLIGYKDGELAKKFEDQVTPKNLMELDLL</sequence>
<organism evidence="1 2">
    <name type="scientific">Staphylococcus phage Stau2</name>
    <dbReference type="NCBI Taxonomy" id="1200862"/>
    <lineage>
        <taxon>Viruses</taxon>
        <taxon>Duplodnaviria</taxon>
        <taxon>Heunggongvirae</taxon>
        <taxon>Uroviricota</taxon>
        <taxon>Caudoviricetes</taxon>
        <taxon>Herelleviridae</taxon>
        <taxon>Twortvirinae</taxon>
        <taxon>Silviavirus</taxon>
        <taxon>Silviavirus stau2</taxon>
    </lineage>
</organism>
<accession>A0A0U1ZWI9</accession>
<name>A0A0U1ZWI9_9CAUD</name>
<keyword evidence="2" id="KW-1185">Reference proteome</keyword>
<evidence type="ECO:0000313" key="2">
    <source>
        <dbReference type="Proteomes" id="UP000207597"/>
    </source>
</evidence>
<evidence type="ECO:0000313" key="1">
    <source>
        <dbReference type="EMBL" id="AKA61330.1"/>
    </source>
</evidence>